<evidence type="ECO:0000313" key="6">
    <source>
        <dbReference type="EMBL" id="OOQ88078.1"/>
    </source>
</evidence>
<dbReference type="SUPFAM" id="SSF48371">
    <property type="entry name" value="ARM repeat"/>
    <property type="match status" value="1"/>
</dbReference>
<dbReference type="GO" id="GO:0005635">
    <property type="term" value="C:nuclear envelope"/>
    <property type="evidence" value="ECO:0007669"/>
    <property type="project" value="TreeGrafter"/>
</dbReference>
<dbReference type="Proteomes" id="UP000190744">
    <property type="component" value="Unassembled WGS sequence"/>
</dbReference>
<reference evidence="7" key="1">
    <citation type="submission" date="2015-09" db="EMBL/GenBank/DDBJ databases">
        <authorList>
            <person name="Fill T.P."/>
            <person name="Baretta J.F."/>
            <person name="de Almeida L.G."/>
            <person name="Rocha M."/>
            <person name="de Souza D.H."/>
            <person name="Malavazi I."/>
            <person name="Cerdeira L.T."/>
            <person name="Hong H."/>
            <person name="Samborskyy M."/>
            <person name="de Vasconcelos A.T."/>
            <person name="Leadlay P."/>
            <person name="Rodrigues-Filho E."/>
        </authorList>
    </citation>
    <scope>NUCLEOTIDE SEQUENCE [LARGE SCALE GENOMIC DNA]</scope>
    <source>
        <strain evidence="7">LaBioMMi 136</strain>
    </source>
</reference>
<keyword evidence="4" id="KW-0539">Nucleus</keyword>
<evidence type="ECO:0000256" key="2">
    <source>
        <dbReference type="ARBA" id="ARBA00022448"/>
    </source>
</evidence>
<proteinExistence type="predicted"/>
<dbReference type="SUPFAM" id="SSF53335">
    <property type="entry name" value="S-adenosyl-L-methionine-dependent methyltransferases"/>
    <property type="match status" value="1"/>
</dbReference>
<dbReference type="GO" id="GO:0006606">
    <property type="term" value="P:protein import into nucleus"/>
    <property type="evidence" value="ECO:0007669"/>
    <property type="project" value="TreeGrafter"/>
</dbReference>
<dbReference type="PANTHER" id="PTHR10997">
    <property type="entry name" value="IMPORTIN-7, 8, 11"/>
    <property type="match status" value="1"/>
</dbReference>
<dbReference type="Pfam" id="PF13489">
    <property type="entry name" value="Methyltransf_23"/>
    <property type="match status" value="1"/>
</dbReference>
<accession>A0A1S9RSU4</accession>
<dbReference type="InterPro" id="IPR056840">
    <property type="entry name" value="HEAT_IPO9_central"/>
</dbReference>
<dbReference type="InterPro" id="IPR029063">
    <property type="entry name" value="SAM-dependent_MTases_sf"/>
</dbReference>
<evidence type="ECO:0000256" key="4">
    <source>
        <dbReference type="ARBA" id="ARBA00023242"/>
    </source>
</evidence>
<dbReference type="Pfam" id="PF03810">
    <property type="entry name" value="IBN_N"/>
    <property type="match status" value="1"/>
</dbReference>
<dbReference type="PANTHER" id="PTHR10997:SF9">
    <property type="entry name" value="IMPORTIN-9"/>
    <property type="match status" value="1"/>
</dbReference>
<dbReference type="InterPro" id="IPR016024">
    <property type="entry name" value="ARM-type_fold"/>
</dbReference>
<dbReference type="Pfam" id="PF25018">
    <property type="entry name" value="HEAT_IPO9_c"/>
    <property type="match status" value="1"/>
</dbReference>
<dbReference type="Gene3D" id="3.40.50.150">
    <property type="entry name" value="Vaccinia Virus protein VP39"/>
    <property type="match status" value="1"/>
</dbReference>
<dbReference type="GO" id="GO:0031267">
    <property type="term" value="F:small GTPase binding"/>
    <property type="evidence" value="ECO:0007669"/>
    <property type="project" value="InterPro"/>
</dbReference>
<dbReference type="FunFam" id="1.25.10.10:FF:000373">
    <property type="entry name" value="Importin beta-5 subunit, putative"/>
    <property type="match status" value="1"/>
</dbReference>
<dbReference type="Gene3D" id="1.25.10.10">
    <property type="entry name" value="Leucine-rich Repeat Variant"/>
    <property type="match status" value="1"/>
</dbReference>
<feature type="domain" description="Importin N-terminal" evidence="5">
    <location>
        <begin position="23"/>
        <end position="100"/>
    </location>
</feature>
<dbReference type="GO" id="GO:0005829">
    <property type="term" value="C:cytosol"/>
    <property type="evidence" value="ECO:0007669"/>
    <property type="project" value="TreeGrafter"/>
</dbReference>
<keyword evidence="3" id="KW-0653">Protein transport</keyword>
<dbReference type="SMART" id="SM00913">
    <property type="entry name" value="IBN_N"/>
    <property type="match status" value="1"/>
</dbReference>
<gene>
    <name evidence="6" type="ORF">PEBR_14845</name>
</gene>
<dbReference type="CDD" id="cd02440">
    <property type="entry name" value="AdoMet_MTases"/>
    <property type="match status" value="1"/>
</dbReference>
<dbReference type="InterPro" id="IPR011989">
    <property type="entry name" value="ARM-like"/>
</dbReference>
<dbReference type="InterPro" id="IPR001494">
    <property type="entry name" value="Importin-beta_N"/>
</dbReference>
<evidence type="ECO:0000313" key="7">
    <source>
        <dbReference type="Proteomes" id="UP000190744"/>
    </source>
</evidence>
<organism evidence="6 7">
    <name type="scientific">Penicillium brasilianum</name>
    <dbReference type="NCBI Taxonomy" id="104259"/>
    <lineage>
        <taxon>Eukaryota</taxon>
        <taxon>Fungi</taxon>
        <taxon>Dikarya</taxon>
        <taxon>Ascomycota</taxon>
        <taxon>Pezizomycotina</taxon>
        <taxon>Eurotiomycetes</taxon>
        <taxon>Eurotiomycetidae</taxon>
        <taxon>Eurotiales</taxon>
        <taxon>Aspergillaceae</taxon>
        <taxon>Penicillium</taxon>
    </lineage>
</organism>
<sequence length="1357" mass="149902">MEQELLSLLADTQSPRADARKAAEAKLAQLYSNESFPISLTAIASHESVPVNLRQSALSVLRTFIGTSWSPSLDDFTGQILVTDANKAQIRRALLELATTVETPERKVKASASYAVSKIASADFPDDWPELLPTLLHVINDPATSDNALHGALKVLLDLVDTGFSDEQFFNVARDLVSSLFAVATSESRRPMLRALAVAVFRSCFDTLEMVLEQHKAAIKQFVDELLSGWSPYFVETLKAPLPQPPTPEEANKVGEIPSQWRGIVGLKLQVVKTVMKIRMVFPGLLTAQSPTFFSTVWTELSNALLIYQNFYIEDERQGRLEDGDGLPYSLDFLILEELDLIQALLKAPPVKAELTQQLQNAGAAASSTGWVPEIMKLAGSYSQITCEEEGLWEIDVNLFLSEETSVTANYTPRTCSGDLVIKVGEWLKDKAAEGILAYLNTLFADSSASWKSREAALYILNALLRDFGEVSQPISQDLATHFTQFVHYALQQEQDLLRARGYLVAGALAKVAGEAFQQTTVSYLEATLKAIAEDPSEVVKVACIRVLQDLVPSLPVSVARPFQTTVISAISEFVSAHDLREETDADDLKVTLAETLRDTIMADPSVVLSSLAIDVLFNIASSGAENFQLTMTVTEAFEDIVDQITEHGPDAYVRLCEKVLPSLMGAIDVGNLTEENELTFFAAELLRALAERSLEPMPAGFVETVMPKLNRLLLESEEGELIRPATEAVRHMLAHDFAQFVAWRDPQSGKEAIEVVLVIIDRLLGPAVDDHAATEVGQLAAELVERAGSERLGPYLPQLLQAVAQRLATAEQAQFIQSLILVFARLTLISAREVVDFLAQVNLGGQSGLVVVLSKWLENSVNFAGYDEIKQNIFALARLYELSDPRLSEVPVKGDLIITDTGRIKTRSQARANPDRYTTVAAPLKIVKVLVEELAAASGNKEIDAAQAAALEDAASDDGDDDWEDEPGQLLDLGLGMTKQQLMSFGEGGSESVFGVRRRDDETQAFLADFFRRASQQPGFQETSDDDSLFDTKTLGDSNLSFASSVRDYSYENGRRYHAYRHGQYPFPNDEEEQARLALMHHLFKLLSGGDLFRAPFARDHTPPTRILDIGTGTAEWAIEMAEDFPTTTILGTDLSPIQPSWAPPNCRFFIDDAESDWTFSPAEPFDYIHARSLGGGIADWPRLLRQAFAHLKPGGWFEAQEFQTLVLSDDETHAKATSILDWQDQLNSASEQFGKPMNVAPRLEEWLGDAGFVNIHDDIYKCPVGGWAKNRRLKEIGRVGKVTILEVVEPYTLALFTRVLGFSYQDAQEYMDKVRAELVSNKFHLYVRFHFVYGQKPLHTNGHGPTQRGDGDPSP</sequence>
<evidence type="ECO:0000256" key="3">
    <source>
        <dbReference type="ARBA" id="ARBA00022927"/>
    </source>
</evidence>
<evidence type="ECO:0000256" key="1">
    <source>
        <dbReference type="ARBA" id="ARBA00004123"/>
    </source>
</evidence>
<comment type="subcellular location">
    <subcellularLocation>
        <location evidence="1">Nucleus</location>
    </subcellularLocation>
</comment>
<keyword evidence="2" id="KW-0813">Transport</keyword>
<evidence type="ECO:0000259" key="5">
    <source>
        <dbReference type="PROSITE" id="PS50166"/>
    </source>
</evidence>
<dbReference type="PROSITE" id="PS50166">
    <property type="entry name" value="IMPORTIN_B_NT"/>
    <property type="match status" value="1"/>
</dbReference>
<dbReference type="EMBL" id="LJBN01000121">
    <property type="protein sequence ID" value="OOQ88078.1"/>
    <property type="molecule type" value="Genomic_DNA"/>
</dbReference>
<comment type="caution">
    <text evidence="6">The sequence shown here is derived from an EMBL/GenBank/DDBJ whole genome shotgun (WGS) entry which is preliminary data.</text>
</comment>
<protein>
    <submittedName>
        <fullName evidence="6">Putative importin beta-5 subunit</fullName>
    </submittedName>
</protein>
<name>A0A1S9RSU4_PENBI</name>